<name>A0A7M5UPF2_9CNID</name>
<evidence type="ECO:0000313" key="3">
    <source>
        <dbReference type="EnsemblMetazoa" id="CLYHEMP003704.1"/>
    </source>
</evidence>
<sequence>MAKANRSNDKSQFGESGNDAFKRFTLDNQTGQNEHLDQFNTVLNTNDRVDYKIQNAGLQWTIEKLKGEHKMQNLKSEVALLKAQNELKDLKIEHMTLQDEKLKVVNENVALKERLSHLEEKVLKIEKENVTLVEKLNKTQIGDDKLSSCATPPKNNVKQESQQRKVWFFDRRFDSEEENEPVRDDPLKRKSGEEESSNRFMKLIHLANTGSGFTLEIFKCPGYASWYAEMLEGLRCGVDVSLFSCIMNTSKNILIIKILNTWSFPYKKPVIDIRHYVGLYDGHGSADEWRAENLKLKRLLHPHDNTVHNDLVQIDEYRWKAPFIVNEKRFLVFFMKY</sequence>
<dbReference type="AlphaFoldDB" id="A0A7M5UPF2"/>
<proteinExistence type="predicted"/>
<reference evidence="3" key="1">
    <citation type="submission" date="2021-01" db="UniProtKB">
        <authorList>
            <consortium name="EnsemblMetazoa"/>
        </authorList>
    </citation>
    <scope>IDENTIFICATION</scope>
</reference>
<feature type="compositionally biased region" description="Polar residues" evidence="2">
    <location>
        <begin position="148"/>
        <end position="160"/>
    </location>
</feature>
<dbReference type="EnsemblMetazoa" id="CLYHEMT003704.1">
    <property type="protein sequence ID" value="CLYHEMP003704.1"/>
    <property type="gene ID" value="CLYHEMG003704"/>
</dbReference>
<evidence type="ECO:0000313" key="4">
    <source>
        <dbReference type="Proteomes" id="UP000594262"/>
    </source>
</evidence>
<dbReference type="Proteomes" id="UP000594262">
    <property type="component" value="Unplaced"/>
</dbReference>
<keyword evidence="1" id="KW-0175">Coiled coil</keyword>
<keyword evidence="4" id="KW-1185">Reference proteome</keyword>
<feature type="region of interest" description="Disordered" evidence="2">
    <location>
        <begin position="143"/>
        <end position="162"/>
    </location>
</feature>
<feature type="coiled-coil region" evidence="1">
    <location>
        <begin position="71"/>
        <end position="135"/>
    </location>
</feature>
<protein>
    <submittedName>
        <fullName evidence="3">Uncharacterized protein</fullName>
    </submittedName>
</protein>
<evidence type="ECO:0000256" key="2">
    <source>
        <dbReference type="SAM" id="MobiDB-lite"/>
    </source>
</evidence>
<organism evidence="3 4">
    <name type="scientific">Clytia hemisphaerica</name>
    <dbReference type="NCBI Taxonomy" id="252671"/>
    <lineage>
        <taxon>Eukaryota</taxon>
        <taxon>Metazoa</taxon>
        <taxon>Cnidaria</taxon>
        <taxon>Hydrozoa</taxon>
        <taxon>Hydroidolina</taxon>
        <taxon>Leptothecata</taxon>
        <taxon>Obeliida</taxon>
        <taxon>Clytiidae</taxon>
        <taxon>Clytia</taxon>
    </lineage>
</organism>
<evidence type="ECO:0000256" key="1">
    <source>
        <dbReference type="SAM" id="Coils"/>
    </source>
</evidence>
<accession>A0A7M5UPF2</accession>